<evidence type="ECO:0000256" key="9">
    <source>
        <dbReference type="SAM" id="MobiDB-lite"/>
    </source>
</evidence>
<dbReference type="GO" id="GO:0005524">
    <property type="term" value="F:ATP binding"/>
    <property type="evidence" value="ECO:0007669"/>
    <property type="project" value="UniProtKB-KW"/>
</dbReference>
<dbReference type="GO" id="GO:0004672">
    <property type="term" value="F:protein kinase activity"/>
    <property type="evidence" value="ECO:0007669"/>
    <property type="project" value="InterPro"/>
</dbReference>
<dbReference type="Proteomes" id="UP000734854">
    <property type="component" value="Unassembled WGS sequence"/>
</dbReference>
<reference evidence="12 13" key="1">
    <citation type="submission" date="2020-08" db="EMBL/GenBank/DDBJ databases">
        <title>Plant Genome Project.</title>
        <authorList>
            <person name="Zhang R.-G."/>
        </authorList>
    </citation>
    <scope>NUCLEOTIDE SEQUENCE [LARGE SCALE GENOMIC DNA]</scope>
    <source>
        <tissue evidence="12">Rhizome</tissue>
    </source>
</reference>
<evidence type="ECO:0000259" key="11">
    <source>
        <dbReference type="PROSITE" id="PS50011"/>
    </source>
</evidence>
<dbReference type="Gene3D" id="3.30.200.20">
    <property type="entry name" value="Phosphorylase Kinase, domain 1"/>
    <property type="match status" value="1"/>
</dbReference>
<dbReference type="InterPro" id="IPR046959">
    <property type="entry name" value="PRK1-6/SRF4-like"/>
</dbReference>
<dbReference type="InterPro" id="IPR001611">
    <property type="entry name" value="Leu-rich_rpt"/>
</dbReference>
<keyword evidence="8 10" id="KW-0472">Membrane</keyword>
<name>A0A8J5G2D3_ZINOF</name>
<comment type="subcellular location">
    <subcellularLocation>
        <location evidence="1">Membrane</location>
    </subcellularLocation>
</comment>
<evidence type="ECO:0000313" key="12">
    <source>
        <dbReference type="EMBL" id="KAG6496694.1"/>
    </source>
</evidence>
<keyword evidence="5" id="KW-0547">Nucleotide-binding</keyword>
<sequence length="827" mass="90880">MATVTGRNYNSRRWKRDIPRSEHSLRNLLVRRKSAKNRQPRFALFNVSSKVVVSSFFNVPGRVTQNSNAGMRKWKDAEEEPKPHRHWSVAACVNHVGGRPAAGCERNEELAGETTPWGRFVSGLPHPHHDAREAHLPPLLPRHRLAASLLSPSPLAGIPPPCSSPCHLNPTPPPPPPTSPPSTSRIARPRRTYASSTAGAMATPWTLLLPLLLLLLTFAAPRQNSLASAAADAGDVLLQFKEALSSSASGVDAALKNWIPGSSPCRANVTLWSGVLCNLDGRVRGVQLENMSLAGTLNTDALTGLPVLRTISFKNNSFEGAIPDLSKFPGLRSIYLSMNRFSGEVPGGLFVGMQWLKKVHLSRNQFSGPIPSSLEHAPRLLEIRLDNNQFDGRIPNFRQSGLWLVNLSNNNLEGPIPRRFKKMNPGWFAGNDDLCGAPLSYECGSPRRLSPVFIVGIILICIAILLVAIGLFFIFCRRRKQPKESATLPTTQPVKTEPVQVNRADQRPVHAGGGSGKKVPKEEQGRLTFVKEDRVKFNIQDLLKASAEVLGSGSFGSSYKAILSDGPAVVVKRFKEMNGAGREDFYEHMRRLGRLSHPNLLPLVAYYYRREEKLLVTDYVFNGSLAHLLHGSQGSSVPPLDWPSRLKIVKGVGRALAYLHEELPVLIVPHGHLKSSNVLLTYSFDPILSDYALVPVMNKSHASQIMVAFKSPECTGGGKPSKKSDVWSFGILILEILTGKFPANYLKQGRVGTDLASWVNSVVKEEKTTCVFDANMKGTEGGEEEMLKLLRVGLACSEADAERRCELEEALAKIEELKEYDDGRSVQ</sequence>
<comment type="caution">
    <text evidence="12">The sequence shown here is derived from an EMBL/GenBank/DDBJ whole genome shotgun (WGS) entry which is preliminary data.</text>
</comment>
<feature type="domain" description="Protein kinase" evidence="11">
    <location>
        <begin position="544"/>
        <end position="817"/>
    </location>
</feature>
<dbReference type="PROSITE" id="PS50011">
    <property type="entry name" value="PROTEIN_KINASE_DOM"/>
    <property type="match status" value="1"/>
</dbReference>
<feature type="compositionally biased region" description="Pro residues" evidence="9">
    <location>
        <begin position="170"/>
        <end position="180"/>
    </location>
</feature>
<dbReference type="PANTHER" id="PTHR48007">
    <property type="entry name" value="LEUCINE-RICH REPEAT RECEPTOR-LIKE PROTEIN KINASE PXC1"/>
    <property type="match status" value="1"/>
</dbReference>
<dbReference type="EMBL" id="JACMSC010000012">
    <property type="protein sequence ID" value="KAG6496694.1"/>
    <property type="molecule type" value="Genomic_DNA"/>
</dbReference>
<dbReference type="AlphaFoldDB" id="A0A8J5G2D3"/>
<feature type="transmembrane region" description="Helical" evidence="10">
    <location>
        <begin position="452"/>
        <end position="475"/>
    </location>
</feature>
<dbReference type="InterPro" id="IPR011009">
    <property type="entry name" value="Kinase-like_dom_sf"/>
</dbReference>
<keyword evidence="13" id="KW-1185">Reference proteome</keyword>
<dbReference type="Pfam" id="PF08263">
    <property type="entry name" value="LRRNT_2"/>
    <property type="match status" value="1"/>
</dbReference>
<evidence type="ECO:0000256" key="2">
    <source>
        <dbReference type="ARBA" id="ARBA00022614"/>
    </source>
</evidence>
<dbReference type="InterPro" id="IPR013210">
    <property type="entry name" value="LRR_N_plant-typ"/>
</dbReference>
<keyword evidence="4" id="KW-0677">Repeat</keyword>
<keyword evidence="6" id="KW-0067">ATP-binding</keyword>
<dbReference type="PANTHER" id="PTHR48007:SF64">
    <property type="entry name" value="POLLEN RECEPTOR-LIKE KINASE 1"/>
    <property type="match status" value="1"/>
</dbReference>
<dbReference type="InterPro" id="IPR032675">
    <property type="entry name" value="LRR_dom_sf"/>
</dbReference>
<evidence type="ECO:0000256" key="4">
    <source>
        <dbReference type="ARBA" id="ARBA00022737"/>
    </source>
</evidence>
<dbReference type="Gene3D" id="3.80.10.10">
    <property type="entry name" value="Ribonuclease Inhibitor"/>
    <property type="match status" value="2"/>
</dbReference>
<protein>
    <recommendedName>
        <fullName evidence="11">Protein kinase domain-containing protein</fullName>
    </recommendedName>
</protein>
<evidence type="ECO:0000256" key="7">
    <source>
        <dbReference type="ARBA" id="ARBA00022989"/>
    </source>
</evidence>
<organism evidence="12 13">
    <name type="scientific">Zingiber officinale</name>
    <name type="common">Ginger</name>
    <name type="synonym">Amomum zingiber</name>
    <dbReference type="NCBI Taxonomy" id="94328"/>
    <lineage>
        <taxon>Eukaryota</taxon>
        <taxon>Viridiplantae</taxon>
        <taxon>Streptophyta</taxon>
        <taxon>Embryophyta</taxon>
        <taxon>Tracheophyta</taxon>
        <taxon>Spermatophyta</taxon>
        <taxon>Magnoliopsida</taxon>
        <taxon>Liliopsida</taxon>
        <taxon>Zingiberales</taxon>
        <taxon>Zingiberaceae</taxon>
        <taxon>Zingiber</taxon>
    </lineage>
</organism>
<dbReference type="GO" id="GO:0016020">
    <property type="term" value="C:membrane"/>
    <property type="evidence" value="ECO:0007669"/>
    <property type="project" value="UniProtKB-SubCell"/>
</dbReference>
<evidence type="ECO:0000256" key="5">
    <source>
        <dbReference type="ARBA" id="ARBA00022741"/>
    </source>
</evidence>
<dbReference type="InterPro" id="IPR000719">
    <property type="entry name" value="Prot_kinase_dom"/>
</dbReference>
<feature type="transmembrane region" description="Helical" evidence="10">
    <location>
        <begin position="198"/>
        <end position="220"/>
    </location>
</feature>
<feature type="region of interest" description="Disordered" evidence="9">
    <location>
        <begin position="161"/>
        <end position="193"/>
    </location>
</feature>
<dbReference type="SUPFAM" id="SSF56112">
    <property type="entry name" value="Protein kinase-like (PK-like)"/>
    <property type="match status" value="1"/>
</dbReference>
<keyword evidence="3 10" id="KW-0812">Transmembrane</keyword>
<keyword evidence="7 10" id="KW-1133">Transmembrane helix</keyword>
<evidence type="ECO:0000256" key="1">
    <source>
        <dbReference type="ARBA" id="ARBA00004370"/>
    </source>
</evidence>
<feature type="region of interest" description="Disordered" evidence="9">
    <location>
        <begin position="485"/>
        <end position="522"/>
    </location>
</feature>
<dbReference type="SUPFAM" id="SSF52058">
    <property type="entry name" value="L domain-like"/>
    <property type="match status" value="1"/>
</dbReference>
<gene>
    <name evidence="12" type="ORF">ZIOFF_044564</name>
</gene>
<evidence type="ECO:0000313" key="13">
    <source>
        <dbReference type="Proteomes" id="UP000734854"/>
    </source>
</evidence>
<dbReference type="Gene3D" id="1.10.510.10">
    <property type="entry name" value="Transferase(Phosphotransferase) domain 1"/>
    <property type="match status" value="1"/>
</dbReference>
<dbReference type="Pfam" id="PF00560">
    <property type="entry name" value="LRR_1"/>
    <property type="match status" value="1"/>
</dbReference>
<proteinExistence type="predicted"/>
<dbReference type="InterPro" id="IPR001245">
    <property type="entry name" value="Ser-Thr/Tyr_kinase_cat_dom"/>
</dbReference>
<evidence type="ECO:0000256" key="8">
    <source>
        <dbReference type="ARBA" id="ARBA00023136"/>
    </source>
</evidence>
<accession>A0A8J5G2D3</accession>
<evidence type="ECO:0000256" key="10">
    <source>
        <dbReference type="SAM" id="Phobius"/>
    </source>
</evidence>
<evidence type="ECO:0000256" key="6">
    <source>
        <dbReference type="ARBA" id="ARBA00022840"/>
    </source>
</evidence>
<dbReference type="Pfam" id="PF07714">
    <property type="entry name" value="PK_Tyr_Ser-Thr"/>
    <property type="match status" value="1"/>
</dbReference>
<dbReference type="FunFam" id="3.30.200.20:FF:000307">
    <property type="entry name" value="pollen receptor-like kinase 1"/>
    <property type="match status" value="1"/>
</dbReference>
<keyword evidence="2" id="KW-0433">Leucine-rich repeat</keyword>
<evidence type="ECO:0000256" key="3">
    <source>
        <dbReference type="ARBA" id="ARBA00022692"/>
    </source>
</evidence>